<comment type="caution">
    <text evidence="1">The sequence shown here is derived from an EMBL/GenBank/DDBJ whole genome shotgun (WGS) entry which is preliminary data.</text>
</comment>
<sequence length="79" mass="9238">MPVDPSNVLEFLLYALSIHKLKQSKIFRIHSLYDRRSLLPWRRNTNSNQPSNGRSLPQLDRDTLLEDSAVIRYSGNDRL</sequence>
<reference evidence="1" key="1">
    <citation type="submission" date="2021-02" db="EMBL/GenBank/DDBJ databases">
        <authorList>
            <person name="Nowell W R."/>
        </authorList>
    </citation>
    <scope>NUCLEOTIDE SEQUENCE</scope>
</reference>
<dbReference type="AlphaFoldDB" id="A0A815IZJ4"/>
<gene>
    <name evidence="1" type="ORF">EDS130_LOCUS34441</name>
</gene>
<proteinExistence type="predicted"/>
<accession>A0A815IZJ4</accession>
<dbReference type="EMBL" id="CAJNOJ010000288">
    <property type="protein sequence ID" value="CAF1372238.1"/>
    <property type="molecule type" value="Genomic_DNA"/>
</dbReference>
<dbReference type="Proteomes" id="UP000663852">
    <property type="component" value="Unassembled WGS sequence"/>
</dbReference>
<evidence type="ECO:0000313" key="1">
    <source>
        <dbReference type="EMBL" id="CAF1372238.1"/>
    </source>
</evidence>
<name>A0A815IZJ4_ADIRI</name>
<evidence type="ECO:0000313" key="2">
    <source>
        <dbReference type="Proteomes" id="UP000663852"/>
    </source>
</evidence>
<protein>
    <submittedName>
        <fullName evidence="1">Uncharacterized protein</fullName>
    </submittedName>
</protein>
<organism evidence="1 2">
    <name type="scientific">Adineta ricciae</name>
    <name type="common">Rotifer</name>
    <dbReference type="NCBI Taxonomy" id="249248"/>
    <lineage>
        <taxon>Eukaryota</taxon>
        <taxon>Metazoa</taxon>
        <taxon>Spiralia</taxon>
        <taxon>Gnathifera</taxon>
        <taxon>Rotifera</taxon>
        <taxon>Eurotatoria</taxon>
        <taxon>Bdelloidea</taxon>
        <taxon>Adinetida</taxon>
        <taxon>Adinetidae</taxon>
        <taxon>Adineta</taxon>
    </lineage>
</organism>